<evidence type="ECO:0000313" key="3">
    <source>
        <dbReference type="Proteomes" id="UP000247409"/>
    </source>
</evidence>
<keyword evidence="3" id="KW-1185">Reference proteome</keyword>
<gene>
    <name evidence="2" type="ORF">BWQ96_05907</name>
</gene>
<feature type="region of interest" description="Disordered" evidence="1">
    <location>
        <begin position="21"/>
        <end position="56"/>
    </location>
</feature>
<accession>A0A2V3IQI8</accession>
<comment type="caution">
    <text evidence="2">The sequence shown here is derived from an EMBL/GenBank/DDBJ whole genome shotgun (WGS) entry which is preliminary data.</text>
</comment>
<sequence>MTLNLTDASFGSIVNAVETEVAHRKNPNSPQQSSNSSSYRQSRADMAQKKELNGAAGEMNIRSTRIATTATFTTVAIAAPSLAIVTSKHVKKVTTKSEPLATPTTHINENTRNVTLKSITIDDVSRTGTHALHQRGEMEKATLIPNLI</sequence>
<organism evidence="2 3">
    <name type="scientific">Gracilariopsis chorda</name>
    <dbReference type="NCBI Taxonomy" id="448386"/>
    <lineage>
        <taxon>Eukaryota</taxon>
        <taxon>Rhodophyta</taxon>
        <taxon>Florideophyceae</taxon>
        <taxon>Rhodymeniophycidae</taxon>
        <taxon>Gracilariales</taxon>
        <taxon>Gracilariaceae</taxon>
        <taxon>Gracilariopsis</taxon>
    </lineage>
</organism>
<evidence type="ECO:0000313" key="2">
    <source>
        <dbReference type="EMBL" id="PXF44343.1"/>
    </source>
</evidence>
<feature type="compositionally biased region" description="Basic and acidic residues" evidence="1">
    <location>
        <begin position="42"/>
        <end position="52"/>
    </location>
</feature>
<name>A0A2V3IQI8_9FLOR</name>
<dbReference type="EMBL" id="NBIV01000094">
    <property type="protein sequence ID" value="PXF44343.1"/>
    <property type="molecule type" value="Genomic_DNA"/>
</dbReference>
<protein>
    <submittedName>
        <fullName evidence="2">Uncharacterized protein</fullName>
    </submittedName>
</protein>
<dbReference type="Proteomes" id="UP000247409">
    <property type="component" value="Unassembled WGS sequence"/>
</dbReference>
<reference evidence="2 3" key="1">
    <citation type="journal article" date="2018" name="Mol. Biol. Evol.">
        <title>Analysis of the draft genome of the red seaweed Gracilariopsis chorda provides insights into genome size evolution in Rhodophyta.</title>
        <authorList>
            <person name="Lee J."/>
            <person name="Yang E.C."/>
            <person name="Graf L."/>
            <person name="Yang J.H."/>
            <person name="Qiu H."/>
            <person name="Zel Zion U."/>
            <person name="Chan C.X."/>
            <person name="Stephens T.G."/>
            <person name="Weber A.P.M."/>
            <person name="Boo G.H."/>
            <person name="Boo S.M."/>
            <person name="Kim K.M."/>
            <person name="Shin Y."/>
            <person name="Jung M."/>
            <person name="Lee S.J."/>
            <person name="Yim H.S."/>
            <person name="Lee J.H."/>
            <person name="Bhattacharya D."/>
            <person name="Yoon H.S."/>
        </authorList>
    </citation>
    <scope>NUCLEOTIDE SEQUENCE [LARGE SCALE GENOMIC DNA]</scope>
    <source>
        <strain evidence="2 3">SKKU-2015</strain>
        <tissue evidence="2">Whole body</tissue>
    </source>
</reference>
<feature type="compositionally biased region" description="Low complexity" evidence="1">
    <location>
        <begin position="27"/>
        <end position="41"/>
    </location>
</feature>
<proteinExistence type="predicted"/>
<dbReference type="AlphaFoldDB" id="A0A2V3IQI8"/>
<evidence type="ECO:0000256" key="1">
    <source>
        <dbReference type="SAM" id="MobiDB-lite"/>
    </source>
</evidence>